<name>A0ABP9QAP6_9PSEU</name>
<organism evidence="2 3">
    <name type="scientific">Amycolatopsis dongchuanensis</name>
    <dbReference type="NCBI Taxonomy" id="1070866"/>
    <lineage>
        <taxon>Bacteria</taxon>
        <taxon>Bacillati</taxon>
        <taxon>Actinomycetota</taxon>
        <taxon>Actinomycetes</taxon>
        <taxon>Pseudonocardiales</taxon>
        <taxon>Pseudonocardiaceae</taxon>
        <taxon>Amycolatopsis</taxon>
    </lineage>
</organism>
<dbReference type="RefSeq" id="WP_346052877.1">
    <property type="nucleotide sequence ID" value="NZ_BAABIB010000036.1"/>
</dbReference>
<sequence>MTDEGSTRIGDAVTRLVLTTFRANGVFLAAGDRLVAGQELTSARWQVLGAITLAERPLTVAQIARRMGLSRQSVHATVRRLVERGLVTFAANEDHRRSPLVRITDAGAAAYAEAGRKQEDWARWLGAGIPVADLEAAERVIGELCRRLEDGGPGMDGIDPSREEA</sequence>
<evidence type="ECO:0000313" key="3">
    <source>
        <dbReference type="Proteomes" id="UP001500192"/>
    </source>
</evidence>
<dbReference type="PROSITE" id="PS50995">
    <property type="entry name" value="HTH_MARR_2"/>
    <property type="match status" value="1"/>
</dbReference>
<dbReference type="Proteomes" id="UP001500192">
    <property type="component" value="Unassembled WGS sequence"/>
</dbReference>
<dbReference type="InterPro" id="IPR039422">
    <property type="entry name" value="MarR/SlyA-like"/>
</dbReference>
<gene>
    <name evidence="2" type="ORF">GCM10023214_14040</name>
</gene>
<dbReference type="SUPFAM" id="SSF46785">
    <property type="entry name" value="Winged helix' DNA-binding domain"/>
    <property type="match status" value="1"/>
</dbReference>
<proteinExistence type="predicted"/>
<protein>
    <submittedName>
        <fullName evidence="2">MarR family winged helix-turn-helix transcriptional regulator</fullName>
    </submittedName>
</protein>
<comment type="caution">
    <text evidence="2">The sequence shown here is derived from an EMBL/GenBank/DDBJ whole genome shotgun (WGS) entry which is preliminary data.</text>
</comment>
<evidence type="ECO:0000259" key="1">
    <source>
        <dbReference type="PROSITE" id="PS50995"/>
    </source>
</evidence>
<reference evidence="3" key="1">
    <citation type="journal article" date="2019" name="Int. J. Syst. Evol. Microbiol.">
        <title>The Global Catalogue of Microorganisms (GCM) 10K type strain sequencing project: providing services to taxonomists for standard genome sequencing and annotation.</title>
        <authorList>
            <consortium name="The Broad Institute Genomics Platform"/>
            <consortium name="The Broad Institute Genome Sequencing Center for Infectious Disease"/>
            <person name="Wu L."/>
            <person name="Ma J."/>
        </authorList>
    </citation>
    <scope>NUCLEOTIDE SEQUENCE [LARGE SCALE GENOMIC DNA]</scope>
    <source>
        <strain evidence="3">JCM 18054</strain>
    </source>
</reference>
<dbReference type="EMBL" id="BAABIB010000036">
    <property type="protein sequence ID" value="GAA5156474.1"/>
    <property type="molecule type" value="Genomic_DNA"/>
</dbReference>
<feature type="domain" description="HTH marR-type" evidence="1">
    <location>
        <begin position="10"/>
        <end position="146"/>
    </location>
</feature>
<dbReference type="PANTHER" id="PTHR33164">
    <property type="entry name" value="TRANSCRIPTIONAL REGULATOR, MARR FAMILY"/>
    <property type="match status" value="1"/>
</dbReference>
<dbReference type="Pfam" id="PF12802">
    <property type="entry name" value="MarR_2"/>
    <property type="match status" value="1"/>
</dbReference>
<evidence type="ECO:0000313" key="2">
    <source>
        <dbReference type="EMBL" id="GAA5156474.1"/>
    </source>
</evidence>
<keyword evidence="3" id="KW-1185">Reference proteome</keyword>
<dbReference type="PANTHER" id="PTHR33164:SF57">
    <property type="entry name" value="MARR-FAMILY TRANSCRIPTIONAL REGULATOR"/>
    <property type="match status" value="1"/>
</dbReference>
<dbReference type="SMART" id="SM00347">
    <property type="entry name" value="HTH_MARR"/>
    <property type="match status" value="1"/>
</dbReference>
<dbReference type="Gene3D" id="1.10.10.10">
    <property type="entry name" value="Winged helix-like DNA-binding domain superfamily/Winged helix DNA-binding domain"/>
    <property type="match status" value="1"/>
</dbReference>
<dbReference type="CDD" id="cd00090">
    <property type="entry name" value="HTH_ARSR"/>
    <property type="match status" value="1"/>
</dbReference>
<accession>A0ABP9QAP6</accession>
<dbReference type="InterPro" id="IPR036390">
    <property type="entry name" value="WH_DNA-bd_sf"/>
</dbReference>
<dbReference type="InterPro" id="IPR011991">
    <property type="entry name" value="ArsR-like_HTH"/>
</dbReference>
<dbReference type="InterPro" id="IPR000835">
    <property type="entry name" value="HTH_MarR-typ"/>
</dbReference>
<dbReference type="InterPro" id="IPR036388">
    <property type="entry name" value="WH-like_DNA-bd_sf"/>
</dbReference>